<name>A0A388K5R7_CHABU</name>
<feature type="compositionally biased region" description="Acidic residues" evidence="1">
    <location>
        <begin position="406"/>
        <end position="422"/>
    </location>
</feature>
<feature type="compositionally biased region" description="Low complexity" evidence="1">
    <location>
        <begin position="495"/>
        <end position="508"/>
    </location>
</feature>
<dbReference type="EMBL" id="BFEA01000061">
    <property type="protein sequence ID" value="GBG65356.1"/>
    <property type="molecule type" value="Genomic_DNA"/>
</dbReference>
<evidence type="ECO:0000313" key="2">
    <source>
        <dbReference type="EMBL" id="GBG65356.1"/>
    </source>
</evidence>
<feature type="region of interest" description="Disordered" evidence="1">
    <location>
        <begin position="348"/>
        <end position="527"/>
    </location>
</feature>
<sequence length="527" mass="58238">MTTVAFRLGKVHALGDVVVLDVNTYDVLFGLSALVALRANLDFERRSIILRNTGGKPYAVPMRLTLRTTINAVPRVSPMMAGTLHMISWDESADGKASANEADNSDEDDPEISKLARQPFFNTSAIYAAAEFRFTEEATTRVLAEISAFRRLSPPGISHTAAVVVFTGDITAIPSANHSDIYRTLRAWARECAAIERGDVGRVVGGLCRARFLPIGDRVPLVRSGPVRTRTGAPRRQRGASDHPGLENSGARRPAGDCVQKVEEGNLTFITDELLVFLTQLVDDLPLDILSHSDKQPGTYVLSRTLEPHLVWSTCTEIDEDNRFYPSQALYLEIDVIDLTFWDPIASQNTTEDEEIGGADEEEEEEEPSREERDDPDYIPESEAGIANESSQPREKNEEEKKVEPDGEEEEGNEQAESEYEGLEAVVRDAARERAQEQRKRKCQETADGKRATTNVSPVDPSIGDPWRDSEPLEEEDDGTATEGSRSRRRRRSESPAPSGSPSRSSIRLHQDLGVRASSPVVLSPTR</sequence>
<gene>
    <name evidence="2" type="ORF">CBR_g50718</name>
</gene>
<evidence type="ECO:0000256" key="1">
    <source>
        <dbReference type="SAM" id="MobiDB-lite"/>
    </source>
</evidence>
<accession>A0A388K5R7</accession>
<feature type="compositionally biased region" description="Basic and acidic residues" evidence="1">
    <location>
        <begin position="392"/>
        <end position="405"/>
    </location>
</feature>
<dbReference type="Proteomes" id="UP000265515">
    <property type="component" value="Unassembled WGS sequence"/>
</dbReference>
<organism evidence="2 3">
    <name type="scientific">Chara braunii</name>
    <name type="common">Braun's stonewort</name>
    <dbReference type="NCBI Taxonomy" id="69332"/>
    <lineage>
        <taxon>Eukaryota</taxon>
        <taxon>Viridiplantae</taxon>
        <taxon>Streptophyta</taxon>
        <taxon>Charophyceae</taxon>
        <taxon>Charales</taxon>
        <taxon>Characeae</taxon>
        <taxon>Chara</taxon>
    </lineage>
</organism>
<comment type="caution">
    <text evidence="2">The sequence shown here is derived from an EMBL/GenBank/DDBJ whole genome shotgun (WGS) entry which is preliminary data.</text>
</comment>
<feature type="compositionally biased region" description="Basic and acidic residues" evidence="1">
    <location>
        <begin position="426"/>
        <end position="451"/>
    </location>
</feature>
<reference evidence="2 3" key="1">
    <citation type="journal article" date="2018" name="Cell">
        <title>The Chara Genome: Secondary Complexity and Implications for Plant Terrestrialization.</title>
        <authorList>
            <person name="Nishiyama T."/>
            <person name="Sakayama H."/>
            <person name="Vries J.D."/>
            <person name="Buschmann H."/>
            <person name="Saint-Marcoux D."/>
            <person name="Ullrich K.K."/>
            <person name="Haas F.B."/>
            <person name="Vanderstraeten L."/>
            <person name="Becker D."/>
            <person name="Lang D."/>
            <person name="Vosolsobe S."/>
            <person name="Rombauts S."/>
            <person name="Wilhelmsson P.K.I."/>
            <person name="Janitza P."/>
            <person name="Kern R."/>
            <person name="Heyl A."/>
            <person name="Rumpler F."/>
            <person name="Villalobos L.I.A.C."/>
            <person name="Clay J.M."/>
            <person name="Skokan R."/>
            <person name="Toyoda A."/>
            <person name="Suzuki Y."/>
            <person name="Kagoshima H."/>
            <person name="Schijlen E."/>
            <person name="Tajeshwar N."/>
            <person name="Catarino B."/>
            <person name="Hetherington A.J."/>
            <person name="Saltykova A."/>
            <person name="Bonnot C."/>
            <person name="Breuninger H."/>
            <person name="Symeonidi A."/>
            <person name="Radhakrishnan G.V."/>
            <person name="Van Nieuwerburgh F."/>
            <person name="Deforce D."/>
            <person name="Chang C."/>
            <person name="Karol K.G."/>
            <person name="Hedrich R."/>
            <person name="Ulvskov P."/>
            <person name="Glockner G."/>
            <person name="Delwiche C.F."/>
            <person name="Petrasek J."/>
            <person name="Van de Peer Y."/>
            <person name="Friml J."/>
            <person name="Beilby M."/>
            <person name="Dolan L."/>
            <person name="Kohara Y."/>
            <person name="Sugano S."/>
            <person name="Fujiyama A."/>
            <person name="Delaux P.-M."/>
            <person name="Quint M."/>
            <person name="TheiBen G."/>
            <person name="Hagemann M."/>
            <person name="Harholt J."/>
            <person name="Dunand C."/>
            <person name="Zachgo S."/>
            <person name="Langdale J."/>
            <person name="Maumus F."/>
            <person name="Straeten D.V.D."/>
            <person name="Gould S.B."/>
            <person name="Rensing S.A."/>
        </authorList>
    </citation>
    <scope>NUCLEOTIDE SEQUENCE [LARGE SCALE GENOMIC DNA]</scope>
    <source>
        <strain evidence="2 3">S276</strain>
    </source>
</reference>
<keyword evidence="3" id="KW-1185">Reference proteome</keyword>
<feature type="compositionally biased region" description="Acidic residues" evidence="1">
    <location>
        <begin position="351"/>
        <end position="380"/>
    </location>
</feature>
<protein>
    <submittedName>
        <fullName evidence="2">Uncharacterized protein</fullName>
    </submittedName>
</protein>
<feature type="region of interest" description="Disordered" evidence="1">
    <location>
        <begin position="224"/>
        <end position="255"/>
    </location>
</feature>
<dbReference type="AlphaFoldDB" id="A0A388K5R7"/>
<proteinExistence type="predicted"/>
<dbReference type="Gramene" id="GBG65356">
    <property type="protein sequence ID" value="GBG65356"/>
    <property type="gene ID" value="CBR_g50718"/>
</dbReference>
<evidence type="ECO:0000313" key="3">
    <source>
        <dbReference type="Proteomes" id="UP000265515"/>
    </source>
</evidence>